<dbReference type="Proteomes" id="UP000887580">
    <property type="component" value="Unplaced"/>
</dbReference>
<proteinExistence type="predicted"/>
<evidence type="ECO:0000313" key="1">
    <source>
        <dbReference type="Proteomes" id="UP000887580"/>
    </source>
</evidence>
<name>A0AC35GWK2_9BILA</name>
<dbReference type="WBParaSite" id="PS1159_v2.g9600.t1">
    <property type="protein sequence ID" value="PS1159_v2.g9600.t1"/>
    <property type="gene ID" value="PS1159_v2.g9600"/>
</dbReference>
<sequence>MNTYQPPLNTNNVGQFYGGQYKIDHRDTNSLLCVMLQAGAKMHAQPGAMVAMSPQVQLKGKSKFSLKKMFVTGGEMAISTFTGPGEVFLAPPIWGDIIALQLVGDNKWKVGRDNFLAMSEGVVKETKSQGLGKAMFSGEGLFIHHVSGHGVFFIHSLGAIVERHLQPNEQWIVDNGHLVAWNCAYLIEKAGSGGLMSNMLSGEGLVCRFTGPGTVYIQTRNPESLSLWIKGHPSSG</sequence>
<organism evidence="1 2">
    <name type="scientific">Panagrolaimus sp. PS1159</name>
    <dbReference type="NCBI Taxonomy" id="55785"/>
    <lineage>
        <taxon>Eukaryota</taxon>
        <taxon>Metazoa</taxon>
        <taxon>Ecdysozoa</taxon>
        <taxon>Nematoda</taxon>
        <taxon>Chromadorea</taxon>
        <taxon>Rhabditida</taxon>
        <taxon>Tylenchina</taxon>
        <taxon>Panagrolaimomorpha</taxon>
        <taxon>Panagrolaimoidea</taxon>
        <taxon>Panagrolaimidae</taxon>
        <taxon>Panagrolaimus</taxon>
    </lineage>
</organism>
<accession>A0AC35GWK2</accession>
<evidence type="ECO:0000313" key="2">
    <source>
        <dbReference type="WBParaSite" id="PS1159_v2.g9600.t1"/>
    </source>
</evidence>
<protein>
    <submittedName>
        <fullName evidence="2">Altered inheritance of mitochondria protein 24, mitochondrial</fullName>
    </submittedName>
</protein>
<reference evidence="2" key="1">
    <citation type="submission" date="2022-11" db="UniProtKB">
        <authorList>
            <consortium name="WormBaseParasite"/>
        </authorList>
    </citation>
    <scope>IDENTIFICATION</scope>
</reference>